<dbReference type="PROSITE" id="PS50847">
    <property type="entry name" value="GRAM_POS_ANCHORING"/>
    <property type="match status" value="1"/>
</dbReference>
<evidence type="ECO:0000256" key="2">
    <source>
        <dbReference type="ARBA" id="ARBA00022525"/>
    </source>
</evidence>
<evidence type="ECO:0000259" key="7">
    <source>
        <dbReference type="PROSITE" id="PS50847"/>
    </source>
</evidence>
<name>A0ABQ2ICL0_9PSEU</name>
<dbReference type="EMBL" id="BMNC01000007">
    <property type="protein sequence ID" value="GGN05890.1"/>
    <property type="molecule type" value="Genomic_DNA"/>
</dbReference>
<feature type="signal peptide" evidence="6">
    <location>
        <begin position="1"/>
        <end position="32"/>
    </location>
</feature>
<feature type="transmembrane region" description="Helical" evidence="5">
    <location>
        <begin position="404"/>
        <end position="424"/>
    </location>
</feature>
<keyword evidence="5" id="KW-0472">Membrane</keyword>
<organism evidence="8 9">
    <name type="scientific">Lentzea pudingi</name>
    <dbReference type="NCBI Taxonomy" id="1789439"/>
    <lineage>
        <taxon>Bacteria</taxon>
        <taxon>Bacillati</taxon>
        <taxon>Actinomycetota</taxon>
        <taxon>Actinomycetes</taxon>
        <taxon>Pseudonocardiales</taxon>
        <taxon>Pseudonocardiaceae</taxon>
        <taxon>Lentzea</taxon>
    </lineage>
</organism>
<dbReference type="Gene3D" id="2.60.40.10">
    <property type="entry name" value="Immunoglobulins"/>
    <property type="match status" value="1"/>
</dbReference>
<dbReference type="Proteomes" id="UP000597656">
    <property type="component" value="Unassembled WGS sequence"/>
</dbReference>
<keyword evidence="2" id="KW-0964">Secreted</keyword>
<keyword evidence="5" id="KW-0812">Transmembrane</keyword>
<sequence>MNRSLGDTVRTIFAAGTTAALVLLAMGAPALAQDEKMNIAGRFYFDHNGNDAYDAGDGVRAWGAGVRVTDQKDGRTFTLAVGADGRYGVFNLAKSTYLVENLDLVNYTSAKTSFTASGTVTDGDFPLVGHLVKGLSFVDTNGDGTRQADEKPTTGEIKVAGKAKDGSAVDQAATPGADGSYAIDLPLGEFTLMAPLLGEGLALAKPRAATDVDWATGVRAISVASTGKTEQVDLRYFVAKANITVKGALSPAKDTYLVGEQITAQVKLVNSGDAPVAPRVGLGLHDAKVVRHSDNLEAEGATQFVLRNRVLPGETAEIELTFVPGNTSFTLFKLVEFGSFAGLTDVDQSDNLLQFPVKVVEKSAETTAPTTSTTTAAAPTTTTTQAVAKAGNKTGLASTGASPLGFLALGTLLLAAGTGAFFMARRRRS</sequence>
<feature type="chain" id="PRO_5046421448" description="Gram-positive cocci surface proteins LPxTG domain-containing protein" evidence="6">
    <location>
        <begin position="33"/>
        <end position="429"/>
    </location>
</feature>
<evidence type="ECO:0000256" key="6">
    <source>
        <dbReference type="SAM" id="SignalP"/>
    </source>
</evidence>
<reference evidence="9" key="1">
    <citation type="journal article" date="2019" name="Int. J. Syst. Evol. Microbiol.">
        <title>The Global Catalogue of Microorganisms (GCM) 10K type strain sequencing project: providing services to taxonomists for standard genome sequencing and annotation.</title>
        <authorList>
            <consortium name="The Broad Institute Genomics Platform"/>
            <consortium name="The Broad Institute Genome Sequencing Center for Infectious Disease"/>
            <person name="Wu L."/>
            <person name="Ma J."/>
        </authorList>
    </citation>
    <scope>NUCLEOTIDE SEQUENCE [LARGE SCALE GENOMIC DNA]</scope>
    <source>
        <strain evidence="9">CGMCC 4.7319</strain>
    </source>
</reference>
<evidence type="ECO:0000313" key="9">
    <source>
        <dbReference type="Proteomes" id="UP000597656"/>
    </source>
</evidence>
<keyword evidence="5" id="KW-1133">Transmembrane helix</keyword>
<keyword evidence="3 6" id="KW-0732">Signal</keyword>
<dbReference type="InterPro" id="IPR013783">
    <property type="entry name" value="Ig-like_fold"/>
</dbReference>
<protein>
    <recommendedName>
        <fullName evidence="7">Gram-positive cocci surface proteins LPxTG domain-containing protein</fullName>
    </recommendedName>
</protein>
<feature type="domain" description="Gram-positive cocci surface proteins LPxTG" evidence="7">
    <location>
        <begin position="396"/>
        <end position="429"/>
    </location>
</feature>
<comment type="caution">
    <text evidence="8">The sequence shown here is derived from an EMBL/GenBank/DDBJ whole genome shotgun (WGS) entry which is preliminary data.</text>
</comment>
<accession>A0ABQ2ICL0</accession>
<evidence type="ECO:0000256" key="5">
    <source>
        <dbReference type="SAM" id="Phobius"/>
    </source>
</evidence>
<evidence type="ECO:0000256" key="1">
    <source>
        <dbReference type="ARBA" id="ARBA00022512"/>
    </source>
</evidence>
<keyword evidence="9" id="KW-1185">Reference proteome</keyword>
<proteinExistence type="predicted"/>
<dbReference type="SUPFAM" id="SSF117074">
    <property type="entry name" value="Hypothetical protein PA1324"/>
    <property type="match status" value="1"/>
</dbReference>
<evidence type="ECO:0000256" key="3">
    <source>
        <dbReference type="ARBA" id="ARBA00022729"/>
    </source>
</evidence>
<evidence type="ECO:0000313" key="8">
    <source>
        <dbReference type="EMBL" id="GGN05890.1"/>
    </source>
</evidence>
<keyword evidence="1" id="KW-0134">Cell wall</keyword>
<dbReference type="InterPro" id="IPR019931">
    <property type="entry name" value="LPXTG_anchor"/>
</dbReference>
<gene>
    <name evidence="8" type="ORF">GCM10011609_51570</name>
</gene>
<keyword evidence="4" id="KW-0572">Peptidoglycan-anchor</keyword>
<evidence type="ECO:0000256" key="4">
    <source>
        <dbReference type="ARBA" id="ARBA00023088"/>
    </source>
</evidence>